<keyword evidence="2" id="KW-1185">Reference proteome</keyword>
<organism evidence="1 2">
    <name type="scientific">Paenibacillus psychroresistens</name>
    <dbReference type="NCBI Taxonomy" id="1778678"/>
    <lineage>
        <taxon>Bacteria</taxon>
        <taxon>Bacillati</taxon>
        <taxon>Bacillota</taxon>
        <taxon>Bacilli</taxon>
        <taxon>Bacillales</taxon>
        <taxon>Paenibacillaceae</taxon>
        <taxon>Paenibacillus</taxon>
    </lineage>
</organism>
<dbReference type="AlphaFoldDB" id="A0A6B8RK52"/>
<dbReference type="Proteomes" id="UP000426246">
    <property type="component" value="Chromosome"/>
</dbReference>
<evidence type="ECO:0000313" key="1">
    <source>
        <dbReference type="EMBL" id="QGQ96650.1"/>
    </source>
</evidence>
<dbReference type="OrthoDB" id="2380855at2"/>
<accession>A0A6B8RK52</accession>
<reference evidence="2" key="1">
    <citation type="submission" date="2018-11" db="EMBL/GenBank/DDBJ databases">
        <title>Complete genome sequence of Paenibacillus sp. ML311-T8.</title>
        <authorList>
            <person name="Nam Y.-D."/>
            <person name="Kang J."/>
            <person name="Chung W.-H."/>
            <person name="Park Y.S."/>
        </authorList>
    </citation>
    <scope>NUCLEOTIDE SEQUENCE [LARGE SCALE GENOMIC DNA]</scope>
    <source>
        <strain evidence="2">ML311-T8</strain>
    </source>
</reference>
<dbReference type="KEGG" id="ppsc:EHS13_18085"/>
<protein>
    <submittedName>
        <fullName evidence="1">Uncharacterized protein</fullName>
    </submittedName>
</protein>
<evidence type="ECO:0000313" key="2">
    <source>
        <dbReference type="Proteomes" id="UP000426246"/>
    </source>
</evidence>
<gene>
    <name evidence="1" type="ORF">EHS13_18085</name>
</gene>
<name>A0A6B8RK52_9BACL</name>
<dbReference type="EMBL" id="CP034235">
    <property type="protein sequence ID" value="QGQ96650.1"/>
    <property type="molecule type" value="Genomic_DNA"/>
</dbReference>
<proteinExistence type="predicted"/>
<sequence length="267" mass="29714">MEYVRSVKIKTSFSFAVSLIDSYTSAPAIGKDHIVSIQGLTVKPIPKIDGYYIFTDLPIQSYQVVVQSKFYVQEIIEVSLDLLDSNEPILYVPLMPNSQYPFGEEATSLVALVKDAQENAVYQARARATVTSVECVKAKLAQDSKEESPDQIFLAQIAGKLTIGDRFLLQNSSGKSEYCRLVKVDEVTRCCSLEKPLQSTYEKGSLLFPVIESISDVKGEVLLFFKPNRIPTFGITLELTYGNKKLIQDLTLQQGVIKSLGIIRLVN</sequence>
<dbReference type="RefSeq" id="WP_155701723.1">
    <property type="nucleotide sequence ID" value="NZ_CP034235.1"/>
</dbReference>